<feature type="transmembrane region" description="Helical" evidence="6">
    <location>
        <begin position="120"/>
        <end position="142"/>
    </location>
</feature>
<dbReference type="Gene3D" id="1.20.1250.20">
    <property type="entry name" value="MFS general substrate transporter like domains"/>
    <property type="match status" value="1"/>
</dbReference>
<dbReference type="OMA" id="IFSINEC"/>
<evidence type="ECO:0000256" key="2">
    <source>
        <dbReference type="ARBA" id="ARBA00005982"/>
    </source>
</evidence>
<comment type="subcellular location">
    <subcellularLocation>
        <location evidence="1">Membrane</location>
        <topology evidence="1">Multi-pass membrane protein</topology>
    </subcellularLocation>
</comment>
<evidence type="ECO:0000256" key="3">
    <source>
        <dbReference type="ARBA" id="ARBA00022692"/>
    </source>
</evidence>
<evidence type="ECO:0000313" key="8">
    <source>
        <dbReference type="EnsemblPlants" id="Pp3c16_20730V3.1"/>
    </source>
</evidence>
<dbReference type="GO" id="GO:0055085">
    <property type="term" value="P:transmembrane transport"/>
    <property type="evidence" value="ECO:0000318"/>
    <property type="project" value="GO_Central"/>
</dbReference>
<protein>
    <submittedName>
        <fullName evidence="7 8">Uncharacterized protein</fullName>
    </submittedName>
</protein>
<dbReference type="AlphaFoldDB" id="A0A2K1J9G8"/>
<dbReference type="GO" id="GO:0016020">
    <property type="term" value="C:membrane"/>
    <property type="evidence" value="ECO:0000318"/>
    <property type="project" value="GO_Central"/>
</dbReference>
<keyword evidence="5 6" id="KW-0472">Membrane</keyword>
<accession>A0A2K1J9G8</accession>
<dbReference type="PaxDb" id="3218-PP1S4_9V6.1"/>
<comment type="similarity">
    <text evidence="2">Belongs to the major facilitator superfamily. Proton-dependent oligopeptide transporter (POT/PTR) (TC 2.A.17) family.</text>
</comment>
<sequence>MAGYAEKRFYSRIMMDRLFSSTNQPFEVDEYNLVGDVSVDIRRRPSRKSTSRQWKAAYFIMGTRQRAAYYSIALNLVTYLVQVLHQGIEKSSATVFNWVGAAWVLPLLGRFVADAYVGRFYMISVFDIIYLGLVLLSLSMLLDGLRPPPCPTLSIFYLALYVIAISISGISPCVSPFGADQFNEDDKKEKRMKRLFFNYWRIAVAGGSVFTLSVLAFGVGRALLLLLCGLPKYCYQPPVGSPLTKIAQVCTAALLNSNKALPAHPSMLYDVNIKGKKCSSHQHIEVHPLILMFFSAS</sequence>
<evidence type="ECO:0000256" key="1">
    <source>
        <dbReference type="ARBA" id="ARBA00004141"/>
    </source>
</evidence>
<dbReference type="InParanoid" id="A0A2K1J9G8"/>
<reference evidence="7 9" key="2">
    <citation type="journal article" date="2018" name="Plant J.">
        <title>The Physcomitrella patens chromosome-scale assembly reveals moss genome structure and evolution.</title>
        <authorList>
            <person name="Lang D."/>
            <person name="Ullrich K.K."/>
            <person name="Murat F."/>
            <person name="Fuchs J."/>
            <person name="Jenkins J."/>
            <person name="Haas F.B."/>
            <person name="Piednoel M."/>
            <person name="Gundlach H."/>
            <person name="Van Bel M."/>
            <person name="Meyberg R."/>
            <person name="Vives C."/>
            <person name="Morata J."/>
            <person name="Symeonidi A."/>
            <person name="Hiss M."/>
            <person name="Muchero W."/>
            <person name="Kamisugi Y."/>
            <person name="Saleh O."/>
            <person name="Blanc G."/>
            <person name="Decker E.L."/>
            <person name="van Gessel N."/>
            <person name="Grimwood J."/>
            <person name="Hayes R.D."/>
            <person name="Graham S.W."/>
            <person name="Gunter L.E."/>
            <person name="McDaniel S.F."/>
            <person name="Hoernstein S.N.W."/>
            <person name="Larsson A."/>
            <person name="Li F.W."/>
            <person name="Perroud P.F."/>
            <person name="Phillips J."/>
            <person name="Ranjan P."/>
            <person name="Rokshar D.S."/>
            <person name="Rothfels C.J."/>
            <person name="Schneider L."/>
            <person name="Shu S."/>
            <person name="Stevenson D.W."/>
            <person name="Thummler F."/>
            <person name="Tillich M."/>
            <person name="Villarreal Aguilar J.C."/>
            <person name="Widiez T."/>
            <person name="Wong G.K."/>
            <person name="Wymore A."/>
            <person name="Zhang Y."/>
            <person name="Zimmer A.D."/>
            <person name="Quatrano R.S."/>
            <person name="Mayer K.F.X."/>
            <person name="Goodstein D."/>
            <person name="Casacuberta J.M."/>
            <person name="Vandepoele K."/>
            <person name="Reski R."/>
            <person name="Cuming A.C."/>
            <person name="Tuskan G.A."/>
            <person name="Maumus F."/>
            <person name="Salse J."/>
            <person name="Schmutz J."/>
            <person name="Rensing S.A."/>
        </authorList>
    </citation>
    <scope>NUCLEOTIDE SEQUENCE [LARGE SCALE GENOMIC DNA]</scope>
    <source>
        <strain evidence="8 9">cv. Gransden 2004</strain>
    </source>
</reference>
<dbReference type="SUPFAM" id="SSF103473">
    <property type="entry name" value="MFS general substrate transporter"/>
    <property type="match status" value="1"/>
</dbReference>
<reference evidence="8" key="3">
    <citation type="submission" date="2020-12" db="UniProtKB">
        <authorList>
            <consortium name="EnsemblPlants"/>
        </authorList>
    </citation>
    <scope>IDENTIFICATION</scope>
</reference>
<name>A0A2K1J9G8_PHYPA</name>
<keyword evidence="9" id="KW-1185">Reference proteome</keyword>
<evidence type="ECO:0000256" key="4">
    <source>
        <dbReference type="ARBA" id="ARBA00022989"/>
    </source>
</evidence>
<gene>
    <name evidence="7" type="ORF">PHYPA_021285</name>
</gene>
<dbReference type="InterPro" id="IPR036259">
    <property type="entry name" value="MFS_trans_sf"/>
</dbReference>
<feature type="transmembrane region" description="Helical" evidence="6">
    <location>
        <begin position="154"/>
        <end position="178"/>
    </location>
</feature>
<keyword evidence="3 6" id="KW-0812">Transmembrane</keyword>
<keyword evidence="4 6" id="KW-1133">Transmembrane helix</keyword>
<dbReference type="Proteomes" id="UP000006727">
    <property type="component" value="Chromosome 16"/>
</dbReference>
<proteinExistence type="inferred from homology"/>
<organism evidence="7">
    <name type="scientific">Physcomitrium patens</name>
    <name type="common">Spreading-leaved earth moss</name>
    <name type="synonym">Physcomitrella patens</name>
    <dbReference type="NCBI Taxonomy" id="3218"/>
    <lineage>
        <taxon>Eukaryota</taxon>
        <taxon>Viridiplantae</taxon>
        <taxon>Streptophyta</taxon>
        <taxon>Embryophyta</taxon>
        <taxon>Bryophyta</taxon>
        <taxon>Bryophytina</taxon>
        <taxon>Bryopsida</taxon>
        <taxon>Funariidae</taxon>
        <taxon>Funariales</taxon>
        <taxon>Funariaceae</taxon>
        <taxon>Physcomitrium</taxon>
    </lineage>
</organism>
<dbReference type="Pfam" id="PF00854">
    <property type="entry name" value="PTR2"/>
    <property type="match status" value="1"/>
</dbReference>
<evidence type="ECO:0000256" key="5">
    <source>
        <dbReference type="ARBA" id="ARBA00023136"/>
    </source>
</evidence>
<dbReference type="PANTHER" id="PTHR11654">
    <property type="entry name" value="OLIGOPEPTIDE TRANSPORTER-RELATED"/>
    <property type="match status" value="1"/>
</dbReference>
<dbReference type="InterPro" id="IPR000109">
    <property type="entry name" value="POT_fam"/>
</dbReference>
<feature type="transmembrane region" description="Helical" evidence="6">
    <location>
        <begin position="199"/>
        <end position="227"/>
    </location>
</feature>
<evidence type="ECO:0000256" key="6">
    <source>
        <dbReference type="SAM" id="Phobius"/>
    </source>
</evidence>
<dbReference type="GO" id="GO:0022857">
    <property type="term" value="F:transmembrane transporter activity"/>
    <property type="evidence" value="ECO:0000318"/>
    <property type="project" value="GO_Central"/>
</dbReference>
<reference evidence="7 9" key="1">
    <citation type="journal article" date="2008" name="Science">
        <title>The Physcomitrella genome reveals evolutionary insights into the conquest of land by plants.</title>
        <authorList>
            <person name="Rensing S."/>
            <person name="Lang D."/>
            <person name="Zimmer A."/>
            <person name="Terry A."/>
            <person name="Salamov A."/>
            <person name="Shapiro H."/>
            <person name="Nishiyama T."/>
            <person name="Perroud P.-F."/>
            <person name="Lindquist E."/>
            <person name="Kamisugi Y."/>
            <person name="Tanahashi T."/>
            <person name="Sakakibara K."/>
            <person name="Fujita T."/>
            <person name="Oishi K."/>
            <person name="Shin-I T."/>
            <person name="Kuroki Y."/>
            <person name="Toyoda A."/>
            <person name="Suzuki Y."/>
            <person name="Hashimoto A."/>
            <person name="Yamaguchi K."/>
            <person name="Sugano A."/>
            <person name="Kohara Y."/>
            <person name="Fujiyama A."/>
            <person name="Anterola A."/>
            <person name="Aoki S."/>
            <person name="Ashton N."/>
            <person name="Barbazuk W.B."/>
            <person name="Barker E."/>
            <person name="Bennetzen J."/>
            <person name="Bezanilla M."/>
            <person name="Blankenship R."/>
            <person name="Cho S.H."/>
            <person name="Dutcher S."/>
            <person name="Estelle M."/>
            <person name="Fawcett J.A."/>
            <person name="Gundlach H."/>
            <person name="Hanada K."/>
            <person name="Heyl A."/>
            <person name="Hicks K.A."/>
            <person name="Hugh J."/>
            <person name="Lohr M."/>
            <person name="Mayer K."/>
            <person name="Melkozernov A."/>
            <person name="Murata T."/>
            <person name="Nelson D."/>
            <person name="Pils B."/>
            <person name="Prigge M."/>
            <person name="Reiss B."/>
            <person name="Renner T."/>
            <person name="Rombauts S."/>
            <person name="Rushton P."/>
            <person name="Sanderfoot A."/>
            <person name="Schween G."/>
            <person name="Shiu S.-H."/>
            <person name="Stueber K."/>
            <person name="Theodoulou F.L."/>
            <person name="Tu H."/>
            <person name="Van de Peer Y."/>
            <person name="Verrier P.J."/>
            <person name="Waters E."/>
            <person name="Wood A."/>
            <person name="Yang L."/>
            <person name="Cove D."/>
            <person name="Cuming A."/>
            <person name="Hasebe M."/>
            <person name="Lucas S."/>
            <person name="Mishler D.B."/>
            <person name="Reski R."/>
            <person name="Grigoriev I."/>
            <person name="Quatrano R.S."/>
            <person name="Boore J.L."/>
        </authorList>
    </citation>
    <scope>NUCLEOTIDE SEQUENCE [LARGE SCALE GENOMIC DNA]</scope>
    <source>
        <strain evidence="8 9">cv. Gransden 2004</strain>
    </source>
</reference>
<dbReference type="EnsemblPlants" id="Pp3c16_20730V3.1">
    <property type="protein sequence ID" value="Pp3c16_20730V3.1"/>
    <property type="gene ID" value="Pp3c16_20730"/>
</dbReference>
<evidence type="ECO:0000313" key="7">
    <source>
        <dbReference type="EMBL" id="PNR38174.1"/>
    </source>
</evidence>
<feature type="transmembrane region" description="Helical" evidence="6">
    <location>
        <begin position="94"/>
        <end position="113"/>
    </location>
</feature>
<evidence type="ECO:0000313" key="9">
    <source>
        <dbReference type="Proteomes" id="UP000006727"/>
    </source>
</evidence>
<feature type="transmembrane region" description="Helical" evidence="6">
    <location>
        <begin position="67"/>
        <end position="88"/>
    </location>
</feature>
<dbReference type="Gramene" id="Pp3c16_20730V3.1">
    <property type="protein sequence ID" value="Pp3c16_20730V3.1"/>
    <property type="gene ID" value="Pp3c16_20730"/>
</dbReference>
<dbReference type="EMBL" id="ABEU02000016">
    <property type="protein sequence ID" value="PNR38174.1"/>
    <property type="molecule type" value="Genomic_DNA"/>
</dbReference>